<evidence type="ECO:0000313" key="3">
    <source>
        <dbReference type="EMBL" id="KAL2069523.1"/>
    </source>
</evidence>
<evidence type="ECO:0008006" key="5">
    <source>
        <dbReference type="Google" id="ProtNLM"/>
    </source>
</evidence>
<name>A0ABR4CHX3_9HELO</name>
<comment type="caution">
    <text evidence="3">The sequence shown here is derived from an EMBL/GenBank/DDBJ whole genome shotgun (WGS) entry which is preliminary data.</text>
</comment>
<dbReference type="PANTHER" id="PTHR10622:SF12">
    <property type="entry name" value="HET DOMAIN-CONTAINING PROTEIN"/>
    <property type="match status" value="1"/>
</dbReference>
<dbReference type="PANTHER" id="PTHR10622">
    <property type="entry name" value="HET DOMAIN-CONTAINING PROTEIN"/>
    <property type="match status" value="1"/>
</dbReference>
<reference evidence="3 4" key="1">
    <citation type="journal article" date="2024" name="Commun. Biol.">
        <title>Comparative genomic analysis of thermophilic fungi reveals convergent evolutionary adaptations and gene losses.</title>
        <authorList>
            <person name="Steindorff A.S."/>
            <person name="Aguilar-Pontes M.V."/>
            <person name="Robinson A.J."/>
            <person name="Andreopoulos B."/>
            <person name="LaButti K."/>
            <person name="Kuo A."/>
            <person name="Mondo S."/>
            <person name="Riley R."/>
            <person name="Otillar R."/>
            <person name="Haridas S."/>
            <person name="Lipzen A."/>
            <person name="Grimwood J."/>
            <person name="Schmutz J."/>
            <person name="Clum A."/>
            <person name="Reid I.D."/>
            <person name="Moisan M.C."/>
            <person name="Butler G."/>
            <person name="Nguyen T.T.M."/>
            <person name="Dewar K."/>
            <person name="Conant G."/>
            <person name="Drula E."/>
            <person name="Henrissat B."/>
            <person name="Hansel C."/>
            <person name="Singer S."/>
            <person name="Hutchinson M.I."/>
            <person name="de Vries R.P."/>
            <person name="Natvig D.O."/>
            <person name="Powell A.J."/>
            <person name="Tsang A."/>
            <person name="Grigoriev I.V."/>
        </authorList>
    </citation>
    <scope>NUCLEOTIDE SEQUENCE [LARGE SCALE GENOMIC DNA]</scope>
    <source>
        <strain evidence="3 4">CBS 494.80</strain>
    </source>
</reference>
<organism evidence="3 4">
    <name type="scientific">Oculimacula yallundae</name>
    <dbReference type="NCBI Taxonomy" id="86028"/>
    <lineage>
        <taxon>Eukaryota</taxon>
        <taxon>Fungi</taxon>
        <taxon>Dikarya</taxon>
        <taxon>Ascomycota</taxon>
        <taxon>Pezizomycotina</taxon>
        <taxon>Leotiomycetes</taxon>
        <taxon>Helotiales</taxon>
        <taxon>Ploettnerulaceae</taxon>
        <taxon>Oculimacula</taxon>
    </lineage>
</organism>
<gene>
    <name evidence="3" type="ORF">VTL71DRAFT_14202</name>
</gene>
<proteinExistence type="predicted"/>
<evidence type="ECO:0000313" key="4">
    <source>
        <dbReference type="Proteomes" id="UP001595075"/>
    </source>
</evidence>
<protein>
    <recommendedName>
        <fullName evidence="5">Heterokaryon incompatibility domain-containing protein</fullName>
    </recommendedName>
</protein>
<sequence>MWLIDTDTLELKSFPTHPEGKYAILSHRWGENEVNFQDWKARRRIDSSEYRKIKRFAKKAAQGGFRYAWADTCCINKESSAELSEAINSMFKLYHDAAECYVYLSDLPPTNPPSDEGISNSSTTMEFAAGIEKCRGDLFAKSKWFTRGWTLQELIAPKKVMFFDSAWKLYGTKHSLGKVIWKRTGVPKAIIEGTKHLRNLSVACRMSWAADRQTTVVEDLAYCLLGIFDIHLPLLYGEGRQAAFVRVQEEICRKTTDMSLFAWTALPSDHEYSGLFATSPANFKHSANVTCWPSVLQTDFDDEIAVTNRGIRLDNISLYISSQFSVLLELNCWDRKLRDGGKNLYVSLIQGPDNRWVRWRADKVVCMTDDEFDSLKSLQFDRIFVRPTVDPGTLKSSDLYDCSILFECLPGITFISAEPSRHWSPTMKGFLPTQDFCGAVHVSAMMDGQKQEEFLIICHVSRNTCPGKMPDWRKAYKFWTLDEGSPHFDEVKEIIQKKSFCIKEDYRRMRQIQNILPRGCCWSKTQSQFTEDVSIGNNYEVTVKPIVVREQKNGDSWDLVKVHIEVAESSIVMVGHDLIDLKIV</sequence>
<evidence type="ECO:0000259" key="1">
    <source>
        <dbReference type="Pfam" id="PF06985"/>
    </source>
</evidence>
<feature type="domain" description="DUF8212" evidence="2">
    <location>
        <begin position="243"/>
        <end position="292"/>
    </location>
</feature>
<keyword evidence="4" id="KW-1185">Reference proteome</keyword>
<feature type="domain" description="Heterokaryon incompatibility" evidence="1">
    <location>
        <begin position="22"/>
        <end position="153"/>
    </location>
</feature>
<dbReference type="InterPro" id="IPR058525">
    <property type="entry name" value="DUF8212"/>
</dbReference>
<evidence type="ECO:0000259" key="2">
    <source>
        <dbReference type="Pfam" id="PF26640"/>
    </source>
</evidence>
<dbReference type="Pfam" id="PF06985">
    <property type="entry name" value="HET"/>
    <property type="match status" value="1"/>
</dbReference>
<dbReference type="EMBL" id="JAZHXI010000007">
    <property type="protein sequence ID" value="KAL2069523.1"/>
    <property type="molecule type" value="Genomic_DNA"/>
</dbReference>
<dbReference type="Proteomes" id="UP001595075">
    <property type="component" value="Unassembled WGS sequence"/>
</dbReference>
<dbReference type="InterPro" id="IPR010730">
    <property type="entry name" value="HET"/>
</dbReference>
<accession>A0ABR4CHX3</accession>
<dbReference type="Pfam" id="PF26640">
    <property type="entry name" value="DUF8212"/>
    <property type="match status" value="1"/>
</dbReference>